<name>A0ABS3CCX3_9BACT</name>
<evidence type="ECO:0000256" key="1">
    <source>
        <dbReference type="SAM" id="SignalP"/>
    </source>
</evidence>
<reference evidence="2 3" key="1">
    <citation type="submission" date="2021-03" db="EMBL/GenBank/DDBJ databases">
        <title>novel species isolated from a fishpond in China.</title>
        <authorList>
            <person name="Lu H."/>
            <person name="Cai Z."/>
        </authorList>
    </citation>
    <scope>NUCLEOTIDE SEQUENCE [LARGE SCALE GENOMIC DNA]</scope>
    <source>
        <strain evidence="2 3">YJ13C</strain>
    </source>
</reference>
<evidence type="ECO:0000313" key="3">
    <source>
        <dbReference type="Proteomes" id="UP000664480"/>
    </source>
</evidence>
<dbReference type="EMBL" id="JAFKCU010000001">
    <property type="protein sequence ID" value="MBN7814847.1"/>
    <property type="molecule type" value="Genomic_DNA"/>
</dbReference>
<proteinExistence type="predicted"/>
<dbReference type="Proteomes" id="UP000664480">
    <property type="component" value="Unassembled WGS sequence"/>
</dbReference>
<keyword evidence="3" id="KW-1185">Reference proteome</keyword>
<protein>
    <recommendedName>
        <fullName evidence="4">TolB-like 6-blade propeller-like</fullName>
    </recommendedName>
</protein>
<dbReference type="RefSeq" id="WP_206585470.1">
    <property type="nucleotide sequence ID" value="NZ_JAFKCU010000001.1"/>
</dbReference>
<comment type="caution">
    <text evidence="2">The sequence shown here is derived from an EMBL/GenBank/DDBJ whole genome shotgun (WGS) entry which is preliminary data.</text>
</comment>
<accession>A0ABS3CCX3</accession>
<feature type="chain" id="PRO_5046267005" description="TolB-like 6-blade propeller-like" evidence="1">
    <location>
        <begin position="20"/>
        <end position="377"/>
    </location>
</feature>
<evidence type="ECO:0000313" key="2">
    <source>
        <dbReference type="EMBL" id="MBN7814847.1"/>
    </source>
</evidence>
<gene>
    <name evidence="2" type="ORF">J0A69_05370</name>
</gene>
<keyword evidence="1" id="KW-0732">Signal</keyword>
<organism evidence="2 3">
    <name type="scientific">Algoriphagus pacificus</name>
    <dbReference type="NCBI Taxonomy" id="2811234"/>
    <lineage>
        <taxon>Bacteria</taxon>
        <taxon>Pseudomonadati</taxon>
        <taxon>Bacteroidota</taxon>
        <taxon>Cytophagia</taxon>
        <taxon>Cytophagales</taxon>
        <taxon>Cyclobacteriaceae</taxon>
        <taxon>Algoriphagus</taxon>
    </lineage>
</organism>
<feature type="signal peptide" evidence="1">
    <location>
        <begin position="1"/>
        <end position="19"/>
    </location>
</feature>
<dbReference type="PROSITE" id="PS51257">
    <property type="entry name" value="PROKAR_LIPOPROTEIN"/>
    <property type="match status" value="1"/>
</dbReference>
<sequence>MMITRYLFSIAFFSLIACTASEEKSAYPNQVDLVIVDSLMVEENSFFTNSLHHVKMIGDSLIAISSIRTPAISIIQISGKQIAQIASKDFPIAPFLPSSFDVSEYPKLYILDKRSESILIFDAQRQQFLDKVKLNIPSDKRIKLAGSKFLKNSDGYIIELESAIYDNYHPDYFRKSGDQVFFFNEDGVVIDSFLEFPKELKEVNGSLSPIEYLVSAKYDQSLILSFPQEQIIRRYNQSNPFKLIEEIPLPPSNIFDYSPKSSETIISFQEIFESGKGLDIAVPRSHYFNTIYENKNFIIITTWMSNNEEAPNNKILSHLFTFDKINYEWFETSNPKNILDIGKFVGVVNDTLYFYEGSLMKHDEKYIKRAILKPIEE</sequence>
<evidence type="ECO:0008006" key="4">
    <source>
        <dbReference type="Google" id="ProtNLM"/>
    </source>
</evidence>